<proteinExistence type="predicted"/>
<name>A0ABR9DT60_9MICO</name>
<dbReference type="SUPFAM" id="SSF53597">
    <property type="entry name" value="Dihydrofolate reductase-like"/>
    <property type="match status" value="1"/>
</dbReference>
<accession>A0ABR9DT60</accession>
<dbReference type="RefSeq" id="WP_192281728.1">
    <property type="nucleotide sequence ID" value="NZ_JACZDF010000008.1"/>
</dbReference>
<evidence type="ECO:0000256" key="1">
    <source>
        <dbReference type="ARBA" id="ARBA00005104"/>
    </source>
</evidence>
<feature type="domain" description="Bacterial bifunctional deaminase-reductase C-terminal" evidence="4">
    <location>
        <begin position="53"/>
        <end position="250"/>
    </location>
</feature>
<evidence type="ECO:0000313" key="6">
    <source>
        <dbReference type="Proteomes" id="UP000642107"/>
    </source>
</evidence>
<dbReference type="EMBL" id="JACZDF010000008">
    <property type="protein sequence ID" value="MBD9700325.1"/>
    <property type="molecule type" value="Genomic_DNA"/>
</dbReference>
<dbReference type="PANTHER" id="PTHR38011">
    <property type="entry name" value="DIHYDROFOLATE REDUCTASE FAMILY PROTEIN (AFU_ORTHOLOGUE AFUA_8G06820)"/>
    <property type="match status" value="1"/>
</dbReference>
<protein>
    <submittedName>
        <fullName evidence="5">Dihydrofolate reductase family protein</fullName>
    </submittedName>
</protein>
<dbReference type="Gene3D" id="3.40.430.10">
    <property type="entry name" value="Dihydrofolate Reductase, subunit A"/>
    <property type="match status" value="1"/>
</dbReference>
<sequence length="265" mass="27328">MTNLADRPTFDLLVAEGTTASGTIIPPETDEPGLGLLLAHPTTSRRNGAVAGAWVRANMIATVDGAAWGHDHRSGSINGPADLRVFEVLRALADVVVVGAGTVRAEGYGTLDVPEHLRGLRAEARCADELVLAVVTRAGEVPAHLLADPHVLVVTSAEGAACLGPDLPSERLVVAGTDDVDLRAALTDLAGRGLGRILTEGGPHLLADLLAHGLVDDLCVTTSPTAVGPGADRIVAGDPGRPAADLRLATLLRARDVLVARWRVA</sequence>
<gene>
    <name evidence="5" type="ORF">IGS67_12630</name>
</gene>
<reference evidence="5 6" key="1">
    <citation type="submission" date="2020-09" db="EMBL/GenBank/DDBJ databases">
        <title>Flavimobilis rhizosphaerae sp. nov., isolated from rhizosphere soil of Spartina alterniflora.</title>
        <authorList>
            <person name="Hanqin C."/>
        </authorList>
    </citation>
    <scope>NUCLEOTIDE SEQUENCE [LARGE SCALE GENOMIC DNA]</scope>
    <source>
        <strain evidence="5 6">GY 10621</strain>
    </source>
</reference>
<dbReference type="PANTHER" id="PTHR38011:SF7">
    <property type="entry name" value="2,5-DIAMINO-6-RIBOSYLAMINO-4(3H)-PYRIMIDINONE 5'-PHOSPHATE REDUCTASE"/>
    <property type="match status" value="1"/>
</dbReference>
<dbReference type="Proteomes" id="UP000642107">
    <property type="component" value="Unassembled WGS sequence"/>
</dbReference>
<dbReference type="Pfam" id="PF01872">
    <property type="entry name" value="RibD_C"/>
    <property type="match status" value="1"/>
</dbReference>
<keyword evidence="6" id="KW-1185">Reference proteome</keyword>
<comment type="caution">
    <text evidence="5">The sequence shown here is derived from an EMBL/GenBank/DDBJ whole genome shotgun (WGS) entry which is preliminary data.</text>
</comment>
<organism evidence="5 6">
    <name type="scientific">Flavimobilis rhizosphaerae</name>
    <dbReference type="NCBI Taxonomy" id="2775421"/>
    <lineage>
        <taxon>Bacteria</taxon>
        <taxon>Bacillati</taxon>
        <taxon>Actinomycetota</taxon>
        <taxon>Actinomycetes</taxon>
        <taxon>Micrococcales</taxon>
        <taxon>Jonesiaceae</taxon>
        <taxon>Flavimobilis</taxon>
    </lineage>
</organism>
<keyword evidence="2" id="KW-0521">NADP</keyword>
<evidence type="ECO:0000256" key="2">
    <source>
        <dbReference type="ARBA" id="ARBA00022857"/>
    </source>
</evidence>
<keyword evidence="3" id="KW-0560">Oxidoreductase</keyword>
<evidence type="ECO:0000313" key="5">
    <source>
        <dbReference type="EMBL" id="MBD9700325.1"/>
    </source>
</evidence>
<evidence type="ECO:0000259" key="4">
    <source>
        <dbReference type="Pfam" id="PF01872"/>
    </source>
</evidence>
<evidence type="ECO:0000256" key="3">
    <source>
        <dbReference type="ARBA" id="ARBA00023002"/>
    </source>
</evidence>
<comment type="pathway">
    <text evidence="1">Cofactor biosynthesis; riboflavin biosynthesis.</text>
</comment>
<dbReference type="InterPro" id="IPR050765">
    <property type="entry name" value="Riboflavin_Biosynth_HTPR"/>
</dbReference>
<dbReference type="InterPro" id="IPR024072">
    <property type="entry name" value="DHFR-like_dom_sf"/>
</dbReference>
<dbReference type="InterPro" id="IPR002734">
    <property type="entry name" value="RibDG_C"/>
</dbReference>